<evidence type="ECO:0000313" key="4">
    <source>
        <dbReference type="Proteomes" id="UP000178647"/>
    </source>
</evidence>
<evidence type="ECO:0008006" key="5">
    <source>
        <dbReference type="Google" id="ProtNLM"/>
    </source>
</evidence>
<dbReference type="STRING" id="1801672.A2896_01630"/>
<dbReference type="SUPFAM" id="SSF53756">
    <property type="entry name" value="UDP-Glycosyltransferase/glycogen phosphorylase"/>
    <property type="match status" value="1"/>
</dbReference>
<proteinExistence type="predicted"/>
<feature type="domain" description="Glycosyl transferase family 1" evidence="1">
    <location>
        <begin position="172"/>
        <end position="340"/>
    </location>
</feature>
<dbReference type="InterPro" id="IPR001296">
    <property type="entry name" value="Glyco_trans_1"/>
</dbReference>
<name>A0A1G2EGE1_9BACT</name>
<sequence length="365" mass="41432">MKICYLTYSLDLDRGAGKFSKTLIDTFHQMNPEWDIVVLTTKKTGDLNEKPIIYANKYKLLLNFIKIRSIIKECDLVHALDGFPYGVIAALATMGLKKRLIITGLGTGAIRTLYHPIYSKLLKWAYQRADIVTTISRYTAGEINKKIPQLKIEVIPPGVNFDDFKKEPDNVPEEILEKKPYLLTVGTIKKRKGHHISLPAFAQALKKIPELNYIIIGNPAPGSKYFLELKETIQRLKIEDKVFIFSNIDQVFLRQLYNNAELFFLMSQNIEQDVEGFGLVFLEAASSALPVIGSRHCGAEDAILDKENGFLVEPDDIAAVSAAIVKILSDQDLKIKFSERSVAFAKSMNWFSRVRDYLKVYNLHR</sequence>
<dbReference type="CDD" id="cd03801">
    <property type="entry name" value="GT4_PimA-like"/>
    <property type="match status" value="1"/>
</dbReference>
<evidence type="ECO:0000313" key="3">
    <source>
        <dbReference type="EMBL" id="OGZ24844.1"/>
    </source>
</evidence>
<dbReference type="PANTHER" id="PTHR12526">
    <property type="entry name" value="GLYCOSYLTRANSFERASE"/>
    <property type="match status" value="1"/>
</dbReference>
<protein>
    <recommendedName>
        <fullName evidence="5">Glycosyl transferase family 1 domain-containing protein</fullName>
    </recommendedName>
</protein>
<dbReference type="Gene3D" id="3.40.50.2000">
    <property type="entry name" value="Glycogen Phosphorylase B"/>
    <property type="match status" value="2"/>
</dbReference>
<reference evidence="3 4" key="1">
    <citation type="journal article" date="2016" name="Nat. Commun.">
        <title>Thousands of microbial genomes shed light on interconnected biogeochemical processes in an aquifer system.</title>
        <authorList>
            <person name="Anantharaman K."/>
            <person name="Brown C.T."/>
            <person name="Hug L.A."/>
            <person name="Sharon I."/>
            <person name="Castelle C.J."/>
            <person name="Probst A.J."/>
            <person name="Thomas B.C."/>
            <person name="Singh A."/>
            <person name="Wilkins M.J."/>
            <person name="Karaoz U."/>
            <person name="Brodie E.L."/>
            <person name="Williams K.H."/>
            <person name="Hubbard S.S."/>
            <person name="Banfield J.F."/>
        </authorList>
    </citation>
    <scope>NUCLEOTIDE SEQUENCE [LARGE SCALE GENOMIC DNA]</scope>
</reference>
<dbReference type="AlphaFoldDB" id="A0A1G2EGE1"/>
<evidence type="ECO:0000259" key="1">
    <source>
        <dbReference type="Pfam" id="PF00534"/>
    </source>
</evidence>
<dbReference type="EMBL" id="MHMH01000003">
    <property type="protein sequence ID" value="OGZ24844.1"/>
    <property type="molecule type" value="Genomic_DNA"/>
</dbReference>
<dbReference type="Proteomes" id="UP000178647">
    <property type="component" value="Unassembled WGS sequence"/>
</dbReference>
<evidence type="ECO:0000259" key="2">
    <source>
        <dbReference type="Pfam" id="PF13439"/>
    </source>
</evidence>
<dbReference type="PANTHER" id="PTHR12526:SF630">
    <property type="entry name" value="GLYCOSYLTRANSFERASE"/>
    <property type="match status" value="1"/>
</dbReference>
<comment type="caution">
    <text evidence="3">The sequence shown here is derived from an EMBL/GenBank/DDBJ whole genome shotgun (WGS) entry which is preliminary data.</text>
</comment>
<dbReference type="InterPro" id="IPR028098">
    <property type="entry name" value="Glyco_trans_4-like_N"/>
</dbReference>
<organism evidence="3 4">
    <name type="scientific">Candidatus Nealsonbacteria bacterium RIFCSPLOWO2_01_FULL_43_32</name>
    <dbReference type="NCBI Taxonomy" id="1801672"/>
    <lineage>
        <taxon>Bacteria</taxon>
        <taxon>Candidatus Nealsoniibacteriota</taxon>
    </lineage>
</organism>
<feature type="domain" description="Glycosyltransferase subfamily 4-like N-terminal" evidence="2">
    <location>
        <begin position="34"/>
        <end position="162"/>
    </location>
</feature>
<dbReference type="Pfam" id="PF13439">
    <property type="entry name" value="Glyco_transf_4"/>
    <property type="match status" value="1"/>
</dbReference>
<dbReference type="GO" id="GO:0016757">
    <property type="term" value="F:glycosyltransferase activity"/>
    <property type="evidence" value="ECO:0007669"/>
    <property type="project" value="InterPro"/>
</dbReference>
<dbReference type="Pfam" id="PF00534">
    <property type="entry name" value="Glycos_transf_1"/>
    <property type="match status" value="1"/>
</dbReference>
<accession>A0A1G2EGE1</accession>
<gene>
    <name evidence="3" type="ORF">A2896_01630</name>
</gene>